<dbReference type="PANTHER" id="PTHR15963">
    <property type="entry name" value="GENERAL RECEPTOR FOR PHOSPHOINOSITIDES 1-ASSOCIATED SCAFFOLD PROTEIN-RELATED"/>
    <property type="match status" value="1"/>
</dbReference>
<dbReference type="eggNOG" id="KOG3528">
    <property type="taxonomic scope" value="Eukaryota"/>
</dbReference>
<evidence type="ECO:0000256" key="1">
    <source>
        <dbReference type="ARBA" id="ARBA00004496"/>
    </source>
</evidence>
<name>B3RS29_TRIAD</name>
<dbReference type="RefSeq" id="XP_002110976.1">
    <property type="nucleotide sequence ID" value="XM_002110940.1"/>
</dbReference>
<feature type="compositionally biased region" description="Polar residues" evidence="3">
    <location>
        <begin position="23"/>
        <end position="42"/>
    </location>
</feature>
<dbReference type="PROSITE" id="PS50106">
    <property type="entry name" value="PDZ"/>
    <property type="match status" value="1"/>
</dbReference>
<dbReference type="GeneID" id="6751658"/>
<proteinExistence type="predicted"/>
<protein>
    <recommendedName>
        <fullName evidence="4">PDZ domain-containing protein</fullName>
    </recommendedName>
</protein>
<dbReference type="HOGENOM" id="CLU_649470_0_0_1"/>
<dbReference type="PANTHER" id="PTHR15963:SF5">
    <property type="entry name" value="SHORT SPINDLE 6, ISOFORM A"/>
    <property type="match status" value="1"/>
</dbReference>
<organism evidence="5 6">
    <name type="scientific">Trichoplax adhaerens</name>
    <name type="common">Trichoplax reptans</name>
    <dbReference type="NCBI Taxonomy" id="10228"/>
    <lineage>
        <taxon>Eukaryota</taxon>
        <taxon>Metazoa</taxon>
        <taxon>Placozoa</taxon>
        <taxon>Uniplacotomia</taxon>
        <taxon>Trichoplacea</taxon>
        <taxon>Trichoplacidae</taxon>
        <taxon>Trichoplax</taxon>
    </lineage>
</organism>
<dbReference type="SMART" id="SM00228">
    <property type="entry name" value="PDZ"/>
    <property type="match status" value="1"/>
</dbReference>
<sequence length="423" mass="46905">MASNFRSRMKYSTSPKGAAMDTLTVTPKTAKKTVQFNDTLTVSKGSKLGKKHKSEGTLRPSSKGSPAANPIVTDKNDGNKPDNDKRQKGLTTDNRHLVQVSCADSAYSSMSSLASPLVNRDRISSSSTVSSNNLQIPSPLSNTNLSDSTSSATYNLGFPKSPEYLRSNSFEETTIRCTRRSKTGFDTWRISRQLSPKSKFKNHRSSIKLTLTEPMRRRADSISFSPSYDSDCSLNQRQKKMLRLVRISKDSDQGFGFSITTIGLRDKDGNMRHRTFVTDVDSLGPAKRCGLFPGDEILAINGVDTDEINHYEIIKQVKYSKIATSSNMCTVKVAFVDGLRYVELHMKCNKKLQKLFKKQEELRALKLQEKDVLKAIEMASPENIKSSQELEDSSSYLNMLCTSVAAVFPTAIDNTGNSDHTAT</sequence>
<feature type="region of interest" description="Disordered" evidence="3">
    <location>
        <begin position="127"/>
        <end position="150"/>
    </location>
</feature>
<dbReference type="OrthoDB" id="445896at2759"/>
<dbReference type="InterPro" id="IPR052122">
    <property type="entry name" value="Intracell_Traff_Signaling_Reg"/>
</dbReference>
<reference evidence="5 6" key="1">
    <citation type="journal article" date="2008" name="Nature">
        <title>The Trichoplax genome and the nature of placozoans.</title>
        <authorList>
            <person name="Srivastava M."/>
            <person name="Begovic E."/>
            <person name="Chapman J."/>
            <person name="Putnam N.H."/>
            <person name="Hellsten U."/>
            <person name="Kawashima T."/>
            <person name="Kuo A."/>
            <person name="Mitros T."/>
            <person name="Salamov A."/>
            <person name="Carpenter M.L."/>
            <person name="Signorovitch A.Y."/>
            <person name="Moreno M.A."/>
            <person name="Kamm K."/>
            <person name="Grimwood J."/>
            <person name="Schmutz J."/>
            <person name="Shapiro H."/>
            <person name="Grigoriev I.V."/>
            <person name="Buss L.W."/>
            <person name="Schierwater B."/>
            <person name="Dellaporta S.L."/>
            <person name="Rokhsar D.S."/>
        </authorList>
    </citation>
    <scope>NUCLEOTIDE SEQUENCE [LARGE SCALE GENOMIC DNA]</scope>
    <source>
        <strain evidence="5 6">Grell-BS-1999</strain>
    </source>
</reference>
<evidence type="ECO:0000313" key="5">
    <source>
        <dbReference type="EMBL" id="EDV26980.1"/>
    </source>
</evidence>
<dbReference type="AlphaFoldDB" id="B3RS29"/>
<keyword evidence="2" id="KW-0963">Cytoplasm</keyword>
<feature type="region of interest" description="Disordered" evidence="3">
    <location>
        <begin position="1"/>
        <end position="97"/>
    </location>
</feature>
<dbReference type="EMBL" id="DS985243">
    <property type="protein sequence ID" value="EDV26980.1"/>
    <property type="molecule type" value="Genomic_DNA"/>
</dbReference>
<dbReference type="Proteomes" id="UP000009022">
    <property type="component" value="Unassembled WGS sequence"/>
</dbReference>
<dbReference type="InterPro" id="IPR001478">
    <property type="entry name" value="PDZ"/>
</dbReference>
<dbReference type="KEGG" id="tad:TRIADDRAFT_54453"/>
<dbReference type="Gene3D" id="2.30.42.10">
    <property type="match status" value="1"/>
</dbReference>
<dbReference type="SUPFAM" id="SSF50156">
    <property type="entry name" value="PDZ domain-like"/>
    <property type="match status" value="1"/>
</dbReference>
<dbReference type="GO" id="GO:0005737">
    <property type="term" value="C:cytoplasm"/>
    <property type="evidence" value="ECO:0007669"/>
    <property type="project" value="UniProtKB-SubCell"/>
</dbReference>
<dbReference type="Pfam" id="PF00595">
    <property type="entry name" value="PDZ"/>
    <property type="match status" value="1"/>
</dbReference>
<dbReference type="PhylomeDB" id="B3RS29"/>
<evidence type="ECO:0000256" key="2">
    <source>
        <dbReference type="ARBA" id="ARBA00022490"/>
    </source>
</evidence>
<dbReference type="InterPro" id="IPR036034">
    <property type="entry name" value="PDZ_sf"/>
</dbReference>
<evidence type="ECO:0000256" key="3">
    <source>
        <dbReference type="SAM" id="MobiDB-lite"/>
    </source>
</evidence>
<gene>
    <name evidence="5" type="ORF">TRIADDRAFT_54453</name>
</gene>
<accession>B3RS29</accession>
<evidence type="ECO:0000313" key="6">
    <source>
        <dbReference type="Proteomes" id="UP000009022"/>
    </source>
</evidence>
<dbReference type="InParanoid" id="B3RS29"/>
<feature type="domain" description="PDZ" evidence="4">
    <location>
        <begin position="244"/>
        <end position="318"/>
    </location>
</feature>
<keyword evidence="6" id="KW-1185">Reference proteome</keyword>
<evidence type="ECO:0000259" key="4">
    <source>
        <dbReference type="PROSITE" id="PS50106"/>
    </source>
</evidence>
<feature type="compositionally biased region" description="Basic and acidic residues" evidence="3">
    <location>
        <begin position="74"/>
        <end position="87"/>
    </location>
</feature>
<feature type="compositionally biased region" description="Polar residues" evidence="3">
    <location>
        <begin position="1"/>
        <end position="15"/>
    </location>
</feature>
<dbReference type="STRING" id="10228.B3RS29"/>
<comment type="subcellular location">
    <subcellularLocation>
        <location evidence="1">Cytoplasm</location>
    </subcellularLocation>
</comment>
<dbReference type="CTD" id="6751658"/>